<dbReference type="PANTHER" id="PTHR43420">
    <property type="entry name" value="ACETYLTRANSFERASE"/>
    <property type="match status" value="1"/>
</dbReference>
<keyword evidence="4" id="KW-0012">Acyltransferase</keyword>
<evidence type="ECO:0000256" key="5">
    <source>
        <dbReference type="RuleBase" id="RU363094"/>
    </source>
</evidence>
<dbReference type="PROSITE" id="PS51186">
    <property type="entry name" value="GNAT"/>
    <property type="match status" value="1"/>
</dbReference>
<dbReference type="RefSeq" id="WP_235963099.1">
    <property type="nucleotide sequence ID" value="NZ_CAJEWB010000007.1"/>
</dbReference>
<evidence type="ECO:0000259" key="6">
    <source>
        <dbReference type="PROSITE" id="PS51186"/>
    </source>
</evidence>
<comment type="subcellular location">
    <subcellularLocation>
        <location evidence="5">Cytoplasm</location>
    </subcellularLocation>
</comment>
<sequence>MDRINIRKMMLDDIDDVHKIEEEAFPLTTWKKETYIHEVTLNNFAHYFVLEKDKEIIGYIGMWMVIDDGQITTIAVKREQQGKGYAKQLLNFAMDYMQPPVKRVSLEVNVKNKSAINLYESLGFLYGGIRKDYYGPGMDAHVMWVNLDERH</sequence>
<evidence type="ECO:0000256" key="2">
    <source>
        <dbReference type="ARBA" id="ARBA00022490"/>
    </source>
</evidence>
<comment type="caution">
    <text evidence="7">The sequence shown here is derived from an EMBL/GenBank/DDBJ whole genome shotgun (WGS) entry which is preliminary data.</text>
</comment>
<reference evidence="7 8" key="1">
    <citation type="submission" date="2020-07" db="EMBL/GenBank/DDBJ databases">
        <authorList>
            <person name="Criscuolo A."/>
        </authorList>
    </citation>
    <scope>NUCLEOTIDE SEQUENCE [LARGE SCALE GENOMIC DNA]</scope>
    <source>
        <strain evidence="7">CIP107946</strain>
    </source>
</reference>
<evidence type="ECO:0000256" key="1">
    <source>
        <dbReference type="ARBA" id="ARBA00005395"/>
    </source>
</evidence>
<keyword evidence="2 5" id="KW-0963">Cytoplasm</keyword>
<dbReference type="CDD" id="cd04301">
    <property type="entry name" value="NAT_SF"/>
    <property type="match status" value="1"/>
</dbReference>
<accession>A0A6V7R941</accession>
<dbReference type="InterPro" id="IPR000182">
    <property type="entry name" value="GNAT_dom"/>
</dbReference>
<keyword evidence="8" id="KW-1185">Reference proteome</keyword>
<dbReference type="EC" id="2.3.1.266" evidence="5"/>
<keyword evidence="3 7" id="KW-0808">Transferase</keyword>
<comment type="function">
    <text evidence="5">Acetylates the N-terminal alanine of ribosomal protein bS18.</text>
</comment>
<dbReference type="PANTHER" id="PTHR43420:SF44">
    <property type="entry name" value="ACETYLTRANSFERASE YPEA"/>
    <property type="match status" value="1"/>
</dbReference>
<feature type="domain" description="N-acetyltransferase" evidence="6">
    <location>
        <begin position="4"/>
        <end position="148"/>
    </location>
</feature>
<organism evidence="7 8">
    <name type="scientific">Phocicoccus pinnipedialis</name>
    <dbReference type="NCBI Taxonomy" id="110845"/>
    <lineage>
        <taxon>Bacteria</taxon>
        <taxon>Bacillati</taxon>
        <taxon>Bacillota</taxon>
        <taxon>Bacilli</taxon>
        <taxon>Bacillales</taxon>
        <taxon>Salinicoccaceae</taxon>
        <taxon>Phocicoccus</taxon>
    </lineage>
</organism>
<dbReference type="SUPFAM" id="SSF55729">
    <property type="entry name" value="Acyl-CoA N-acyltransferases (Nat)"/>
    <property type="match status" value="1"/>
</dbReference>
<evidence type="ECO:0000313" key="7">
    <source>
        <dbReference type="EMBL" id="CAD2073673.1"/>
    </source>
</evidence>
<proteinExistence type="inferred from homology"/>
<dbReference type="InterPro" id="IPR006464">
    <property type="entry name" value="AcTrfase_RimI/Ard1"/>
</dbReference>
<comment type="catalytic activity">
    <reaction evidence="5">
        <text>N-terminal L-alanyl-[ribosomal protein bS18] + acetyl-CoA = N-terminal N(alpha)-acetyl-L-alanyl-[ribosomal protein bS18] + CoA + H(+)</text>
        <dbReference type="Rhea" id="RHEA:43756"/>
        <dbReference type="Rhea" id="RHEA-COMP:10676"/>
        <dbReference type="Rhea" id="RHEA-COMP:10677"/>
        <dbReference type="ChEBI" id="CHEBI:15378"/>
        <dbReference type="ChEBI" id="CHEBI:57287"/>
        <dbReference type="ChEBI" id="CHEBI:57288"/>
        <dbReference type="ChEBI" id="CHEBI:64718"/>
        <dbReference type="ChEBI" id="CHEBI:83683"/>
        <dbReference type="EC" id="2.3.1.266"/>
    </reaction>
</comment>
<comment type="similarity">
    <text evidence="1 5">Belongs to the acetyltransferase family. RimI subfamily.</text>
</comment>
<dbReference type="InterPro" id="IPR050680">
    <property type="entry name" value="YpeA/RimI_acetyltransf"/>
</dbReference>
<gene>
    <name evidence="7" type="ORF">JEOPIN946_00711</name>
</gene>
<dbReference type="GO" id="GO:0005737">
    <property type="term" value="C:cytoplasm"/>
    <property type="evidence" value="ECO:0007669"/>
    <property type="project" value="UniProtKB-SubCell"/>
</dbReference>
<evidence type="ECO:0000256" key="3">
    <source>
        <dbReference type="ARBA" id="ARBA00022679"/>
    </source>
</evidence>
<dbReference type="AlphaFoldDB" id="A0A6V7R941"/>
<dbReference type="Pfam" id="PF00583">
    <property type="entry name" value="Acetyltransf_1"/>
    <property type="match status" value="1"/>
</dbReference>
<dbReference type="GO" id="GO:0008999">
    <property type="term" value="F:protein-N-terminal-alanine acetyltransferase activity"/>
    <property type="evidence" value="ECO:0007669"/>
    <property type="project" value="UniProtKB-EC"/>
</dbReference>
<dbReference type="EMBL" id="CAJEWB010000007">
    <property type="protein sequence ID" value="CAD2073673.1"/>
    <property type="molecule type" value="Genomic_DNA"/>
</dbReference>
<evidence type="ECO:0000313" key="8">
    <source>
        <dbReference type="Proteomes" id="UP000588186"/>
    </source>
</evidence>
<evidence type="ECO:0000256" key="4">
    <source>
        <dbReference type="ARBA" id="ARBA00023315"/>
    </source>
</evidence>
<dbReference type="NCBIfam" id="TIGR01575">
    <property type="entry name" value="rimI"/>
    <property type="match status" value="1"/>
</dbReference>
<dbReference type="Gene3D" id="3.40.630.30">
    <property type="match status" value="1"/>
</dbReference>
<protein>
    <recommendedName>
        <fullName evidence="5">[Ribosomal protein bS18]-alanine N-acetyltransferase</fullName>
        <ecNumber evidence="5">2.3.1.266</ecNumber>
    </recommendedName>
</protein>
<dbReference type="InterPro" id="IPR016181">
    <property type="entry name" value="Acyl_CoA_acyltransferase"/>
</dbReference>
<name>A0A6V7R941_9BACL</name>
<dbReference type="Proteomes" id="UP000588186">
    <property type="component" value="Unassembled WGS sequence"/>
</dbReference>